<feature type="coiled-coil region" evidence="1">
    <location>
        <begin position="324"/>
        <end position="351"/>
    </location>
</feature>
<name>A0A8E6B4N0_9BACT</name>
<accession>A0A8E6B4N0</accession>
<protein>
    <submittedName>
        <fullName evidence="3">Uncharacterized protein</fullName>
    </submittedName>
</protein>
<feature type="transmembrane region" description="Helical" evidence="2">
    <location>
        <begin position="299"/>
        <end position="321"/>
    </location>
</feature>
<feature type="transmembrane region" description="Helical" evidence="2">
    <location>
        <begin position="19"/>
        <end position="37"/>
    </location>
</feature>
<dbReference type="KEGG" id="tsph:KIH39_23895"/>
<evidence type="ECO:0000313" key="3">
    <source>
        <dbReference type="EMBL" id="QVL31842.1"/>
    </source>
</evidence>
<reference evidence="3" key="1">
    <citation type="submission" date="2021-05" db="EMBL/GenBank/DDBJ databases">
        <title>Complete genome sequence of the cellulolytic planctomycete Telmatocola sphagniphila SP2T and characterization of the first cellulase from planctomycetes.</title>
        <authorList>
            <person name="Rakitin A.L."/>
            <person name="Beletsky A.V."/>
            <person name="Naumoff D.G."/>
            <person name="Kulichevskaya I.S."/>
            <person name="Mardanov A.V."/>
            <person name="Ravin N.V."/>
            <person name="Dedysh S.N."/>
        </authorList>
    </citation>
    <scope>NUCLEOTIDE SEQUENCE</scope>
    <source>
        <strain evidence="3">SP2T</strain>
    </source>
</reference>
<keyword evidence="2" id="KW-1133">Transmembrane helix</keyword>
<dbReference type="AlphaFoldDB" id="A0A8E6B4N0"/>
<keyword evidence="4" id="KW-1185">Reference proteome</keyword>
<keyword evidence="2" id="KW-0472">Membrane</keyword>
<dbReference type="Proteomes" id="UP000676194">
    <property type="component" value="Chromosome"/>
</dbReference>
<organism evidence="3 4">
    <name type="scientific">Telmatocola sphagniphila</name>
    <dbReference type="NCBI Taxonomy" id="1123043"/>
    <lineage>
        <taxon>Bacteria</taxon>
        <taxon>Pseudomonadati</taxon>
        <taxon>Planctomycetota</taxon>
        <taxon>Planctomycetia</taxon>
        <taxon>Gemmatales</taxon>
        <taxon>Gemmataceae</taxon>
    </lineage>
</organism>
<keyword evidence="2" id="KW-0812">Transmembrane</keyword>
<proteinExistence type="predicted"/>
<keyword evidence="1" id="KW-0175">Coiled coil</keyword>
<gene>
    <name evidence="3" type="ORF">KIH39_23895</name>
</gene>
<feature type="transmembrane region" description="Helical" evidence="2">
    <location>
        <begin position="49"/>
        <end position="66"/>
    </location>
</feature>
<evidence type="ECO:0000256" key="2">
    <source>
        <dbReference type="SAM" id="Phobius"/>
    </source>
</evidence>
<evidence type="ECO:0000313" key="4">
    <source>
        <dbReference type="Proteomes" id="UP000676194"/>
    </source>
</evidence>
<dbReference type="EMBL" id="CP074694">
    <property type="protein sequence ID" value="QVL31842.1"/>
    <property type="molecule type" value="Genomic_DNA"/>
</dbReference>
<evidence type="ECO:0000256" key="1">
    <source>
        <dbReference type="SAM" id="Coils"/>
    </source>
</evidence>
<sequence length="353" mass="41735">MHEDLQTIELRPAAEWRRVVYYADFGAGITIGIIAWLNLVGVGQKWKDFVGLIFFVLPIICLNILVQTSRIQIEIGGIRRRRWLQWDFWPWDLFASGTLKRPSNSDFLDPSRPLGFRRLNLEFLAEEERIPLIKRIDSLWQISEVPKAEFIEIYEANALRTRFDEQGILHRRWIQKPLLIPWSEITQIECQRFDHSRRDFVRIRIAFKSRLNPLAFRYDSCSNPEQFVQLLKSYVPVAKWFIIGIEEQKSLAEVDYLLNKIKKDEKDCRSNRHIAWSFLGIPILIRWEQNPIRWNIDRWLLIFGFSVIITGCFVQAFFWALRLAGNFKNRIAKLESRRAELLAENSTALGESL</sequence>
<dbReference type="RefSeq" id="WP_213496205.1">
    <property type="nucleotide sequence ID" value="NZ_CP074694.1"/>
</dbReference>